<reference evidence="5 6" key="1">
    <citation type="submission" date="2020-10" db="EMBL/GenBank/DDBJ databases">
        <title>Ramlibacter sp. HM2 16S ribosomal RNA gene Genome sequencing and assembly.</title>
        <authorList>
            <person name="Kang M."/>
        </authorList>
    </citation>
    <scope>NUCLEOTIDE SEQUENCE [LARGE SCALE GENOMIC DNA]</scope>
    <source>
        <strain evidence="5 6">HM2</strain>
    </source>
</reference>
<evidence type="ECO:0000259" key="4">
    <source>
        <dbReference type="PROSITE" id="PS01124"/>
    </source>
</evidence>
<dbReference type="InterPro" id="IPR009057">
    <property type="entry name" value="Homeodomain-like_sf"/>
</dbReference>
<dbReference type="RefSeq" id="WP_193675802.1">
    <property type="nucleotide sequence ID" value="NZ_JADDIV010000002.1"/>
</dbReference>
<dbReference type="SUPFAM" id="SSF46689">
    <property type="entry name" value="Homeodomain-like"/>
    <property type="match status" value="2"/>
</dbReference>
<dbReference type="Pfam" id="PF12833">
    <property type="entry name" value="HTH_18"/>
    <property type="match status" value="1"/>
</dbReference>
<dbReference type="PRINTS" id="PR00032">
    <property type="entry name" value="HTHARAC"/>
</dbReference>
<evidence type="ECO:0000313" key="5">
    <source>
        <dbReference type="EMBL" id="MBE7367176.1"/>
    </source>
</evidence>
<keyword evidence="1" id="KW-0805">Transcription regulation</keyword>
<dbReference type="PANTHER" id="PTHR46796">
    <property type="entry name" value="HTH-TYPE TRANSCRIPTIONAL ACTIVATOR RHAS-RELATED"/>
    <property type="match status" value="1"/>
</dbReference>
<dbReference type="InterPro" id="IPR020449">
    <property type="entry name" value="Tscrpt_reg_AraC-type_HTH"/>
</dbReference>
<protein>
    <submittedName>
        <fullName evidence="5">Helix-turn-helix transcriptional regulator</fullName>
    </submittedName>
</protein>
<name>A0ABR9S0Y9_9BURK</name>
<evidence type="ECO:0000256" key="2">
    <source>
        <dbReference type="ARBA" id="ARBA00023125"/>
    </source>
</evidence>
<evidence type="ECO:0000256" key="1">
    <source>
        <dbReference type="ARBA" id="ARBA00023015"/>
    </source>
</evidence>
<organism evidence="5 6">
    <name type="scientific">Ramlibacter pallidus</name>
    <dbReference type="NCBI Taxonomy" id="2780087"/>
    <lineage>
        <taxon>Bacteria</taxon>
        <taxon>Pseudomonadati</taxon>
        <taxon>Pseudomonadota</taxon>
        <taxon>Betaproteobacteria</taxon>
        <taxon>Burkholderiales</taxon>
        <taxon>Comamonadaceae</taxon>
        <taxon>Ramlibacter</taxon>
    </lineage>
</organism>
<dbReference type="EMBL" id="JADDIV010000002">
    <property type="protein sequence ID" value="MBE7367176.1"/>
    <property type="molecule type" value="Genomic_DNA"/>
</dbReference>
<keyword evidence="2" id="KW-0238">DNA-binding</keyword>
<evidence type="ECO:0000256" key="3">
    <source>
        <dbReference type="ARBA" id="ARBA00023163"/>
    </source>
</evidence>
<proteinExistence type="predicted"/>
<dbReference type="InterPro" id="IPR018060">
    <property type="entry name" value="HTH_AraC"/>
</dbReference>
<dbReference type="SMART" id="SM00342">
    <property type="entry name" value="HTH_ARAC"/>
    <property type="match status" value="1"/>
</dbReference>
<sequence length="251" mass="27908">MLITRQLCASDGSTHVERIRAAPHGADWGPLHEATQWRCVLPGHGHVYWRNAREFVYVDALTAFRLSPGDTYQLQHRGTRDHHVLYSGTRQVVASTGRAWLLRPRELFEVKRALAQLRRGEIDVASAGAAARSAVERAASLQVAEPSLPVLRARQSVASAGARHLDVQALAEEARCSPFHLAHLFRRHLGTSPHQYRLHLRIADALQRLEDGGTRLADLAFDLGFSSQSHFGQAFRQAVGCTPRQARTALR</sequence>
<dbReference type="PROSITE" id="PS00041">
    <property type="entry name" value="HTH_ARAC_FAMILY_1"/>
    <property type="match status" value="1"/>
</dbReference>
<dbReference type="Proteomes" id="UP000806285">
    <property type="component" value="Unassembled WGS sequence"/>
</dbReference>
<dbReference type="PROSITE" id="PS01124">
    <property type="entry name" value="HTH_ARAC_FAMILY_2"/>
    <property type="match status" value="1"/>
</dbReference>
<keyword evidence="6" id="KW-1185">Reference proteome</keyword>
<feature type="domain" description="HTH araC/xylS-type" evidence="4">
    <location>
        <begin position="151"/>
        <end position="249"/>
    </location>
</feature>
<keyword evidence="3" id="KW-0804">Transcription</keyword>
<dbReference type="Gene3D" id="1.10.10.60">
    <property type="entry name" value="Homeodomain-like"/>
    <property type="match status" value="2"/>
</dbReference>
<dbReference type="InterPro" id="IPR050204">
    <property type="entry name" value="AraC_XylS_family_regulators"/>
</dbReference>
<gene>
    <name evidence="5" type="ORF">IM787_06350</name>
</gene>
<evidence type="ECO:0000313" key="6">
    <source>
        <dbReference type="Proteomes" id="UP000806285"/>
    </source>
</evidence>
<accession>A0ABR9S0Y9</accession>
<dbReference type="InterPro" id="IPR018062">
    <property type="entry name" value="HTH_AraC-typ_CS"/>
</dbReference>
<comment type="caution">
    <text evidence="5">The sequence shown here is derived from an EMBL/GenBank/DDBJ whole genome shotgun (WGS) entry which is preliminary data.</text>
</comment>
<dbReference type="PANTHER" id="PTHR46796:SF6">
    <property type="entry name" value="ARAC SUBFAMILY"/>
    <property type="match status" value="1"/>
</dbReference>